<evidence type="ECO:0000313" key="3">
    <source>
        <dbReference type="Proteomes" id="UP000011087"/>
    </source>
</evidence>
<accession>L1IG84</accession>
<organism evidence="1">
    <name type="scientific">Guillardia theta (strain CCMP2712)</name>
    <name type="common">Cryptophyte</name>
    <dbReference type="NCBI Taxonomy" id="905079"/>
    <lineage>
        <taxon>Eukaryota</taxon>
        <taxon>Cryptophyceae</taxon>
        <taxon>Pyrenomonadales</taxon>
        <taxon>Geminigeraceae</taxon>
        <taxon>Guillardia</taxon>
    </lineage>
</organism>
<dbReference type="HOGENOM" id="CLU_2578924_0_0_1"/>
<evidence type="ECO:0000313" key="1">
    <source>
        <dbReference type="EMBL" id="EKX34929.1"/>
    </source>
</evidence>
<evidence type="ECO:0000313" key="2">
    <source>
        <dbReference type="EnsemblProtists" id="EKX34929"/>
    </source>
</evidence>
<name>L1IG84_GUITC</name>
<dbReference type="Proteomes" id="UP000011087">
    <property type="component" value="Unassembled WGS sequence"/>
</dbReference>
<dbReference type="KEGG" id="gtt:GUITHDRAFT_118863"/>
<dbReference type="GeneID" id="17291682"/>
<reference evidence="2" key="3">
    <citation type="submission" date="2015-06" db="UniProtKB">
        <authorList>
            <consortium name="EnsemblProtists"/>
        </authorList>
    </citation>
    <scope>IDENTIFICATION</scope>
</reference>
<protein>
    <submittedName>
        <fullName evidence="1 2">Uncharacterized protein</fullName>
    </submittedName>
</protein>
<dbReference type="AlphaFoldDB" id="L1IG84"/>
<proteinExistence type="predicted"/>
<dbReference type="PaxDb" id="55529-EKX34929"/>
<dbReference type="RefSeq" id="XP_005821909.1">
    <property type="nucleotide sequence ID" value="XM_005821852.1"/>
</dbReference>
<reference evidence="1 3" key="1">
    <citation type="journal article" date="2012" name="Nature">
        <title>Algal genomes reveal evolutionary mosaicism and the fate of nucleomorphs.</title>
        <authorList>
            <consortium name="DOE Joint Genome Institute"/>
            <person name="Curtis B.A."/>
            <person name="Tanifuji G."/>
            <person name="Burki F."/>
            <person name="Gruber A."/>
            <person name="Irimia M."/>
            <person name="Maruyama S."/>
            <person name="Arias M.C."/>
            <person name="Ball S.G."/>
            <person name="Gile G.H."/>
            <person name="Hirakawa Y."/>
            <person name="Hopkins J.F."/>
            <person name="Kuo A."/>
            <person name="Rensing S.A."/>
            <person name="Schmutz J."/>
            <person name="Symeonidi A."/>
            <person name="Elias M."/>
            <person name="Eveleigh R.J."/>
            <person name="Herman E.K."/>
            <person name="Klute M.J."/>
            <person name="Nakayama T."/>
            <person name="Obornik M."/>
            <person name="Reyes-Prieto A."/>
            <person name="Armbrust E.V."/>
            <person name="Aves S.J."/>
            <person name="Beiko R.G."/>
            <person name="Coutinho P."/>
            <person name="Dacks J.B."/>
            <person name="Durnford D.G."/>
            <person name="Fast N.M."/>
            <person name="Green B.R."/>
            <person name="Grisdale C.J."/>
            <person name="Hempel F."/>
            <person name="Henrissat B."/>
            <person name="Hoppner M.P."/>
            <person name="Ishida K."/>
            <person name="Kim E."/>
            <person name="Koreny L."/>
            <person name="Kroth P.G."/>
            <person name="Liu Y."/>
            <person name="Malik S.B."/>
            <person name="Maier U.G."/>
            <person name="McRose D."/>
            <person name="Mock T."/>
            <person name="Neilson J.A."/>
            <person name="Onodera N.T."/>
            <person name="Poole A.M."/>
            <person name="Pritham E.J."/>
            <person name="Richards T.A."/>
            <person name="Rocap G."/>
            <person name="Roy S.W."/>
            <person name="Sarai C."/>
            <person name="Schaack S."/>
            <person name="Shirato S."/>
            <person name="Slamovits C.H."/>
            <person name="Spencer D.F."/>
            <person name="Suzuki S."/>
            <person name="Worden A.Z."/>
            <person name="Zauner S."/>
            <person name="Barry K."/>
            <person name="Bell C."/>
            <person name="Bharti A.K."/>
            <person name="Crow J.A."/>
            <person name="Grimwood J."/>
            <person name="Kramer R."/>
            <person name="Lindquist E."/>
            <person name="Lucas S."/>
            <person name="Salamov A."/>
            <person name="McFadden G.I."/>
            <person name="Lane C.E."/>
            <person name="Keeling P.J."/>
            <person name="Gray M.W."/>
            <person name="Grigoriev I.V."/>
            <person name="Archibald J.M."/>
        </authorList>
    </citation>
    <scope>NUCLEOTIDE SEQUENCE</scope>
    <source>
        <strain evidence="1 3">CCMP2712</strain>
    </source>
</reference>
<reference evidence="3" key="2">
    <citation type="submission" date="2012-11" db="EMBL/GenBank/DDBJ databases">
        <authorList>
            <person name="Kuo A."/>
            <person name="Curtis B.A."/>
            <person name="Tanifuji G."/>
            <person name="Burki F."/>
            <person name="Gruber A."/>
            <person name="Irimia M."/>
            <person name="Maruyama S."/>
            <person name="Arias M.C."/>
            <person name="Ball S.G."/>
            <person name="Gile G.H."/>
            <person name="Hirakawa Y."/>
            <person name="Hopkins J.F."/>
            <person name="Rensing S.A."/>
            <person name="Schmutz J."/>
            <person name="Symeonidi A."/>
            <person name="Elias M."/>
            <person name="Eveleigh R.J."/>
            <person name="Herman E.K."/>
            <person name="Klute M.J."/>
            <person name="Nakayama T."/>
            <person name="Obornik M."/>
            <person name="Reyes-Prieto A."/>
            <person name="Armbrust E.V."/>
            <person name="Aves S.J."/>
            <person name="Beiko R.G."/>
            <person name="Coutinho P."/>
            <person name="Dacks J.B."/>
            <person name="Durnford D.G."/>
            <person name="Fast N.M."/>
            <person name="Green B.R."/>
            <person name="Grisdale C."/>
            <person name="Hempe F."/>
            <person name="Henrissat B."/>
            <person name="Hoppner M.P."/>
            <person name="Ishida K.-I."/>
            <person name="Kim E."/>
            <person name="Koreny L."/>
            <person name="Kroth P.G."/>
            <person name="Liu Y."/>
            <person name="Malik S.-B."/>
            <person name="Maier U.G."/>
            <person name="McRose D."/>
            <person name="Mock T."/>
            <person name="Neilson J.A."/>
            <person name="Onodera N.T."/>
            <person name="Poole A.M."/>
            <person name="Pritham E.J."/>
            <person name="Richards T.A."/>
            <person name="Rocap G."/>
            <person name="Roy S.W."/>
            <person name="Sarai C."/>
            <person name="Schaack S."/>
            <person name="Shirato S."/>
            <person name="Slamovits C.H."/>
            <person name="Spencer D.F."/>
            <person name="Suzuki S."/>
            <person name="Worden A.Z."/>
            <person name="Zauner S."/>
            <person name="Barry K."/>
            <person name="Bell C."/>
            <person name="Bharti A.K."/>
            <person name="Crow J.A."/>
            <person name="Grimwood J."/>
            <person name="Kramer R."/>
            <person name="Lindquist E."/>
            <person name="Lucas S."/>
            <person name="Salamov A."/>
            <person name="McFadden G.I."/>
            <person name="Lane C.E."/>
            <person name="Keeling P.J."/>
            <person name="Gray M.W."/>
            <person name="Grigoriev I.V."/>
            <person name="Archibald J.M."/>
        </authorList>
    </citation>
    <scope>NUCLEOTIDE SEQUENCE</scope>
    <source>
        <strain evidence="3">CCMP2712</strain>
    </source>
</reference>
<dbReference type="EnsemblProtists" id="EKX34929">
    <property type="protein sequence ID" value="EKX34929"/>
    <property type="gene ID" value="GUITHDRAFT_118863"/>
</dbReference>
<sequence>MDGVEEEGTDVDEVVNAAAHVVHLVEKLKYVPQDAGKDWLWDGADRGREGLEGESVDGFFGDGYGLGGLAAVEEEGVADGL</sequence>
<gene>
    <name evidence="1" type="ORF">GUITHDRAFT_118863</name>
</gene>
<dbReference type="EMBL" id="JH993100">
    <property type="protein sequence ID" value="EKX34929.1"/>
    <property type="molecule type" value="Genomic_DNA"/>
</dbReference>
<keyword evidence="3" id="KW-1185">Reference proteome</keyword>